<keyword evidence="2" id="KW-0547">Nucleotide-binding</keyword>
<evidence type="ECO:0000256" key="5">
    <source>
        <dbReference type="SAM" id="MobiDB-lite"/>
    </source>
</evidence>
<reference evidence="7 8" key="1">
    <citation type="submission" date="2024-10" db="EMBL/GenBank/DDBJ databases">
        <title>Updated reference genomes for cyclostephanoid diatoms.</title>
        <authorList>
            <person name="Roberts W.R."/>
            <person name="Alverson A.J."/>
        </authorList>
    </citation>
    <scope>NUCLEOTIDE SEQUENCE [LARGE SCALE GENOMIC DNA]</scope>
    <source>
        <strain evidence="7 8">AJA010-31</strain>
    </source>
</reference>
<feature type="compositionally biased region" description="Polar residues" evidence="5">
    <location>
        <begin position="53"/>
        <end position="71"/>
    </location>
</feature>
<keyword evidence="8" id="KW-1185">Reference proteome</keyword>
<accession>A0ABD3N2T2</accession>
<evidence type="ECO:0000256" key="1">
    <source>
        <dbReference type="ARBA" id="ARBA00006271"/>
    </source>
</evidence>
<dbReference type="Pfam" id="PF00488">
    <property type="entry name" value="MutS_V"/>
    <property type="match status" value="1"/>
</dbReference>
<dbReference type="InterPro" id="IPR027417">
    <property type="entry name" value="P-loop_NTPase"/>
</dbReference>
<evidence type="ECO:0000313" key="8">
    <source>
        <dbReference type="Proteomes" id="UP001530400"/>
    </source>
</evidence>
<name>A0ABD3N2T2_9STRA</name>
<proteinExistence type="inferred from homology"/>
<dbReference type="Proteomes" id="UP001530400">
    <property type="component" value="Unassembled WGS sequence"/>
</dbReference>
<dbReference type="SMART" id="SM00534">
    <property type="entry name" value="MUTSac"/>
    <property type="match status" value="1"/>
</dbReference>
<gene>
    <name evidence="7" type="ORF">ACHAWO_009498</name>
</gene>
<dbReference type="PROSITE" id="PS00486">
    <property type="entry name" value="DNA_MISMATCH_REPAIR_2"/>
    <property type="match status" value="1"/>
</dbReference>
<dbReference type="InterPro" id="IPR007696">
    <property type="entry name" value="DNA_mismatch_repair_MutS_core"/>
</dbReference>
<dbReference type="GO" id="GO:0003677">
    <property type="term" value="F:DNA binding"/>
    <property type="evidence" value="ECO:0007669"/>
    <property type="project" value="UniProtKB-KW"/>
</dbReference>
<dbReference type="Gene3D" id="1.10.1420.10">
    <property type="match status" value="2"/>
</dbReference>
<dbReference type="InterPro" id="IPR000432">
    <property type="entry name" value="DNA_mismatch_repair_MutS_C"/>
</dbReference>
<protein>
    <recommendedName>
        <fullName evidence="6">DNA mismatch repair proteins mutS family domain-containing protein</fullName>
    </recommendedName>
</protein>
<feature type="compositionally biased region" description="Low complexity" evidence="5">
    <location>
        <begin position="1"/>
        <end position="14"/>
    </location>
</feature>
<evidence type="ECO:0000259" key="6">
    <source>
        <dbReference type="PROSITE" id="PS00486"/>
    </source>
</evidence>
<dbReference type="Pfam" id="PF05192">
    <property type="entry name" value="MutS_III"/>
    <property type="match status" value="1"/>
</dbReference>
<keyword evidence="4" id="KW-0238">DNA-binding</keyword>
<feature type="domain" description="DNA mismatch repair proteins mutS family" evidence="6">
    <location>
        <begin position="777"/>
        <end position="793"/>
    </location>
</feature>
<comment type="similarity">
    <text evidence="1">Belongs to the DNA mismatch repair MutS family.</text>
</comment>
<evidence type="ECO:0000256" key="2">
    <source>
        <dbReference type="ARBA" id="ARBA00022741"/>
    </source>
</evidence>
<comment type="caution">
    <text evidence="7">The sequence shown here is derived from an EMBL/GenBank/DDBJ whole genome shotgun (WGS) entry which is preliminary data.</text>
</comment>
<feature type="compositionally biased region" description="Polar residues" evidence="5">
    <location>
        <begin position="17"/>
        <end position="34"/>
    </location>
</feature>
<organism evidence="7 8">
    <name type="scientific">Cyclotella atomus</name>
    <dbReference type="NCBI Taxonomy" id="382360"/>
    <lineage>
        <taxon>Eukaryota</taxon>
        <taxon>Sar</taxon>
        <taxon>Stramenopiles</taxon>
        <taxon>Ochrophyta</taxon>
        <taxon>Bacillariophyta</taxon>
        <taxon>Coscinodiscophyceae</taxon>
        <taxon>Thalassiosirophycidae</taxon>
        <taxon>Stephanodiscales</taxon>
        <taxon>Stephanodiscaceae</taxon>
        <taxon>Cyclotella</taxon>
    </lineage>
</organism>
<keyword evidence="3" id="KW-0067">ATP-binding</keyword>
<feature type="region of interest" description="Disordered" evidence="5">
    <location>
        <begin position="169"/>
        <end position="188"/>
    </location>
</feature>
<dbReference type="InterPro" id="IPR036187">
    <property type="entry name" value="DNA_mismatch_repair_MutS_sf"/>
</dbReference>
<evidence type="ECO:0000256" key="3">
    <source>
        <dbReference type="ARBA" id="ARBA00022840"/>
    </source>
</evidence>
<evidence type="ECO:0000256" key="4">
    <source>
        <dbReference type="ARBA" id="ARBA00023125"/>
    </source>
</evidence>
<dbReference type="PANTHER" id="PTHR11361">
    <property type="entry name" value="DNA MISMATCH REPAIR PROTEIN MUTS FAMILY MEMBER"/>
    <property type="match status" value="1"/>
</dbReference>
<dbReference type="AlphaFoldDB" id="A0ABD3N2T2"/>
<dbReference type="Gene3D" id="3.40.50.300">
    <property type="entry name" value="P-loop containing nucleotide triphosphate hydrolases"/>
    <property type="match status" value="1"/>
</dbReference>
<dbReference type="SUPFAM" id="SSF52540">
    <property type="entry name" value="P-loop containing nucleoside triphosphate hydrolases"/>
    <property type="match status" value="1"/>
</dbReference>
<dbReference type="PANTHER" id="PTHR11361:SF20">
    <property type="entry name" value="MUTS PROTEIN HOMOLOG 5"/>
    <property type="match status" value="1"/>
</dbReference>
<evidence type="ECO:0000313" key="7">
    <source>
        <dbReference type="EMBL" id="KAL3770418.1"/>
    </source>
</evidence>
<dbReference type="EMBL" id="JALLPJ020001311">
    <property type="protein sequence ID" value="KAL3770418.1"/>
    <property type="molecule type" value="Genomic_DNA"/>
</dbReference>
<dbReference type="SMART" id="SM00533">
    <property type="entry name" value="MUTSd"/>
    <property type="match status" value="1"/>
</dbReference>
<sequence length="944" mass="104256">MTAAIRPRRTAAAASSDLPTKRSTTMKSVRTSAIGNRYQPRPPSRSNRSRPSHNTWSGRARDNNSTLGGTNSDEELDETAAAPDTEPPLRVLSFFEHGHTVAFAAYLEDTNEIVFEDATAHNGVDTESIISSVLLETLPNLILVGSKIIANGSLLECLTKMPDLGDEGRGLDGAAARQNDENAPQNSGSIPYQLLKSAAFEPRACKSIILEKLRVLTLMRRPSTSMEYSNFQGGYSYDASSNTNYHSLASVINFDSPSLVRALGSLLIYLRNTAFRLEEGFTVTVNDLRRLSNGYNSYLRLEDTALRSLRIFATDFHPLQGNNAALGNSHSKSKDGFSIYTLLDRTKSRGGKERLRQWMMQPLRDVQKIRERHVAMELFLHPNCHSSASLLLEKLANVGNMDSILLRMQRCCAKVSDFLMLGRMLEAANAIMATLGGEVREKAYQIDREESDGDEVHQYPSVAFVEELMGRCYVDTLRNLRERLASVVDEEVTAEVKGHVVIHYGYNQELDRAKETFETLDETLSEVGRQVLAKHEELISLKVVFLPQVGFLVAIDKRQHAHDEATNYFPNIPVDFEFVFLQDNDAFFKNSDMNQLDEEIGDLDAFIKDIEALIVSDLEEEILECENELRSTFNALADLDCILSLAGVAADSNFVKPQIAPASEGVIHIENGRHPLQELIVNDEFIPNDTAIDSNGRILVVTGPNFSGKSCYARQVGVLVYLAHLGSFLPCDRARISVMDQILVNFGDVETCSVPQSTFQRDLTQMAGVLRKATPNTLVIIDEFGKGTAPASGIAVMTSTLQKLAQSKCKVVCTTHFLEMFSLGLITPGQNGFRAVRMSIHVPETNEDDAIPLFNLEDGVASSSAGLICARMAGLNKNVVDRASEIIIALKEGKQVRPLSECMNAISPFQPNVKSAIRLFLAVDSWATASDDDLDLLQELVGRM</sequence>
<dbReference type="InterPro" id="IPR045076">
    <property type="entry name" value="MutS"/>
</dbReference>
<feature type="region of interest" description="Disordered" evidence="5">
    <location>
        <begin position="1"/>
        <end position="83"/>
    </location>
</feature>
<dbReference type="SUPFAM" id="SSF48334">
    <property type="entry name" value="DNA repair protein MutS, domain III"/>
    <property type="match status" value="1"/>
</dbReference>
<dbReference type="GO" id="GO:0007127">
    <property type="term" value="P:meiosis I"/>
    <property type="evidence" value="ECO:0007669"/>
    <property type="project" value="UniProtKB-ARBA"/>
</dbReference>
<dbReference type="GO" id="GO:0005524">
    <property type="term" value="F:ATP binding"/>
    <property type="evidence" value="ECO:0007669"/>
    <property type="project" value="UniProtKB-KW"/>
</dbReference>